<feature type="transmembrane region" description="Helical" evidence="5">
    <location>
        <begin position="324"/>
        <end position="346"/>
    </location>
</feature>
<sequence>MSLSWPWALLALLAVPLLLVARWWLNRRRSRAAVTVSSIALIRAALPGRTSWRRRIPVFLFLAGLLALAAGLARPQASVAVPSNDTSILLALDVSGSMCSTDVAPNRLAVASDAARDFIEAQDGETRIGLVAFSGIAALVVPPTSDKKALLDAIGTLTTARGTAIGQAILAAIDAIAETNPNVAATGVDLGDVSPDSLGEHQPDTIVVLTDGSNTTGVDPVTAAEQAAARRLRVYTIGFGTTEPAPMVCTPDQIGGEPAFGGGPRGEVFGGGGRFRREIDEDALTRVADVSGGRYFRAEDAGELTEVLADLPREFGLRKQDVEISVWFVLAGGLLAFTGVGLALWWNRVPGRRAAVPTGAGARPAPGRRP</sequence>
<dbReference type="InterPro" id="IPR024163">
    <property type="entry name" value="Aerotolerance_reg_N"/>
</dbReference>
<evidence type="ECO:0000256" key="3">
    <source>
        <dbReference type="ARBA" id="ARBA00022989"/>
    </source>
</evidence>
<dbReference type="RefSeq" id="WP_203865048.1">
    <property type="nucleotide sequence ID" value="NZ_BONW01000004.1"/>
</dbReference>
<dbReference type="InterPro" id="IPR036465">
    <property type="entry name" value="vWFA_dom_sf"/>
</dbReference>
<keyword evidence="3 5" id="KW-1133">Transmembrane helix</keyword>
<dbReference type="Pfam" id="PF13519">
    <property type="entry name" value="VWA_2"/>
    <property type="match status" value="1"/>
</dbReference>
<gene>
    <name evidence="7" type="ORF">Pen02_13620</name>
</gene>
<keyword evidence="4 5" id="KW-0472">Membrane</keyword>
<evidence type="ECO:0000313" key="7">
    <source>
        <dbReference type="EMBL" id="GIG86426.1"/>
    </source>
</evidence>
<keyword evidence="2 5" id="KW-0812">Transmembrane</keyword>
<keyword evidence="1" id="KW-1003">Cell membrane</keyword>
<dbReference type="Gene3D" id="3.40.50.410">
    <property type="entry name" value="von Willebrand factor, type A domain"/>
    <property type="match status" value="1"/>
</dbReference>
<dbReference type="InterPro" id="IPR002035">
    <property type="entry name" value="VWF_A"/>
</dbReference>
<name>A0ABQ4DVE2_9ACTN</name>
<evidence type="ECO:0000256" key="1">
    <source>
        <dbReference type="ARBA" id="ARBA00022475"/>
    </source>
</evidence>
<dbReference type="EMBL" id="BONW01000004">
    <property type="protein sequence ID" value="GIG86426.1"/>
    <property type="molecule type" value="Genomic_DNA"/>
</dbReference>
<evidence type="ECO:0000256" key="2">
    <source>
        <dbReference type="ARBA" id="ARBA00022692"/>
    </source>
</evidence>
<dbReference type="InterPro" id="IPR050768">
    <property type="entry name" value="UPF0353/GerABKA_families"/>
</dbReference>
<feature type="transmembrane region" description="Helical" evidence="5">
    <location>
        <begin position="6"/>
        <end position="25"/>
    </location>
</feature>
<dbReference type="Pfam" id="PF07584">
    <property type="entry name" value="BatA"/>
    <property type="match status" value="1"/>
</dbReference>
<dbReference type="PANTHER" id="PTHR22550">
    <property type="entry name" value="SPORE GERMINATION PROTEIN"/>
    <property type="match status" value="1"/>
</dbReference>
<organism evidence="7 8">
    <name type="scientific">Plantactinospora endophytica</name>
    <dbReference type="NCBI Taxonomy" id="673535"/>
    <lineage>
        <taxon>Bacteria</taxon>
        <taxon>Bacillati</taxon>
        <taxon>Actinomycetota</taxon>
        <taxon>Actinomycetes</taxon>
        <taxon>Micromonosporales</taxon>
        <taxon>Micromonosporaceae</taxon>
        <taxon>Plantactinospora</taxon>
    </lineage>
</organism>
<dbReference type="Proteomes" id="UP000646749">
    <property type="component" value="Unassembled WGS sequence"/>
</dbReference>
<proteinExistence type="predicted"/>
<reference evidence="7 8" key="1">
    <citation type="submission" date="2021-01" db="EMBL/GenBank/DDBJ databases">
        <title>Whole genome shotgun sequence of Plantactinospora endophytica NBRC 110450.</title>
        <authorList>
            <person name="Komaki H."/>
            <person name="Tamura T."/>
        </authorList>
    </citation>
    <scope>NUCLEOTIDE SEQUENCE [LARGE SCALE GENOMIC DNA]</scope>
    <source>
        <strain evidence="7 8">NBRC 110450</strain>
    </source>
</reference>
<dbReference type="SUPFAM" id="SSF53300">
    <property type="entry name" value="vWA-like"/>
    <property type="match status" value="1"/>
</dbReference>
<keyword evidence="8" id="KW-1185">Reference proteome</keyword>
<feature type="domain" description="VWFA" evidence="6">
    <location>
        <begin position="87"/>
        <end position="311"/>
    </location>
</feature>
<feature type="transmembrane region" description="Helical" evidence="5">
    <location>
        <begin position="56"/>
        <end position="73"/>
    </location>
</feature>
<evidence type="ECO:0000259" key="6">
    <source>
        <dbReference type="PROSITE" id="PS50234"/>
    </source>
</evidence>
<evidence type="ECO:0000313" key="8">
    <source>
        <dbReference type="Proteomes" id="UP000646749"/>
    </source>
</evidence>
<dbReference type="PROSITE" id="PS50234">
    <property type="entry name" value="VWFA"/>
    <property type="match status" value="1"/>
</dbReference>
<accession>A0ABQ4DVE2</accession>
<evidence type="ECO:0000256" key="4">
    <source>
        <dbReference type="ARBA" id="ARBA00023136"/>
    </source>
</evidence>
<evidence type="ECO:0000256" key="5">
    <source>
        <dbReference type="SAM" id="Phobius"/>
    </source>
</evidence>
<comment type="caution">
    <text evidence="7">The sequence shown here is derived from an EMBL/GenBank/DDBJ whole genome shotgun (WGS) entry which is preliminary data.</text>
</comment>
<dbReference type="SMART" id="SM00327">
    <property type="entry name" value="VWA"/>
    <property type="match status" value="1"/>
</dbReference>
<protein>
    <recommendedName>
        <fullName evidence="6">VWFA domain-containing protein</fullName>
    </recommendedName>
</protein>
<dbReference type="PANTHER" id="PTHR22550:SF5">
    <property type="entry name" value="LEUCINE ZIPPER PROTEIN 4"/>
    <property type="match status" value="1"/>
</dbReference>